<dbReference type="SUPFAM" id="SSF53474">
    <property type="entry name" value="alpha/beta-Hydrolases"/>
    <property type="match status" value="1"/>
</dbReference>
<dbReference type="GO" id="GO:0080030">
    <property type="term" value="F:methyl indole-3-acetate esterase activity"/>
    <property type="evidence" value="ECO:0007669"/>
    <property type="project" value="TreeGrafter"/>
</dbReference>
<dbReference type="GO" id="GO:0009694">
    <property type="term" value="P:jasmonic acid metabolic process"/>
    <property type="evidence" value="ECO:0007669"/>
    <property type="project" value="TreeGrafter"/>
</dbReference>
<dbReference type="AlphaFoldDB" id="A0A5B6Z0N3"/>
<dbReference type="GO" id="GO:0080032">
    <property type="term" value="F:methyl jasmonate esterase activity"/>
    <property type="evidence" value="ECO:0007669"/>
    <property type="project" value="TreeGrafter"/>
</dbReference>
<organism evidence="3">
    <name type="scientific">Davidia involucrata</name>
    <name type="common">Dove tree</name>
    <dbReference type="NCBI Taxonomy" id="16924"/>
    <lineage>
        <taxon>Eukaryota</taxon>
        <taxon>Viridiplantae</taxon>
        <taxon>Streptophyta</taxon>
        <taxon>Embryophyta</taxon>
        <taxon>Tracheophyta</taxon>
        <taxon>Spermatophyta</taxon>
        <taxon>Magnoliopsida</taxon>
        <taxon>eudicotyledons</taxon>
        <taxon>Gunneridae</taxon>
        <taxon>Pentapetalae</taxon>
        <taxon>asterids</taxon>
        <taxon>Cornales</taxon>
        <taxon>Nyssaceae</taxon>
        <taxon>Davidia</taxon>
    </lineage>
</organism>
<protein>
    <submittedName>
        <fullName evidence="3">Putative salicylic acid-binding protein 2</fullName>
        <ecNumber evidence="3">3.1.1.78</ecNumber>
    </submittedName>
</protein>
<dbReference type="InterPro" id="IPR045889">
    <property type="entry name" value="MES/HNL"/>
</dbReference>
<dbReference type="GO" id="GO:0009696">
    <property type="term" value="P:salicylic acid metabolic process"/>
    <property type="evidence" value="ECO:0007669"/>
    <property type="project" value="TreeGrafter"/>
</dbReference>
<dbReference type="InterPro" id="IPR029058">
    <property type="entry name" value="AB_hydrolase_fold"/>
</dbReference>
<proteinExistence type="predicted"/>
<reference evidence="3" key="1">
    <citation type="submission" date="2019-08" db="EMBL/GenBank/DDBJ databases">
        <title>Reference gene set and small RNA set construction with multiple tissues from Davidia involucrata Baill.</title>
        <authorList>
            <person name="Yang H."/>
            <person name="Zhou C."/>
            <person name="Li G."/>
            <person name="Wang J."/>
            <person name="Gao P."/>
            <person name="Wang M."/>
            <person name="Wang R."/>
            <person name="Zhao Y."/>
        </authorList>
    </citation>
    <scope>NUCLEOTIDE SEQUENCE</scope>
    <source>
        <tissue evidence="3">Mixed with DoveR01_LX</tissue>
    </source>
</reference>
<dbReference type="FunFam" id="3.40.50.1820:FF:000051">
    <property type="entry name" value="(S)-hydroxynitrile lyase"/>
    <property type="match status" value="1"/>
</dbReference>
<evidence type="ECO:0000259" key="2">
    <source>
        <dbReference type="Pfam" id="PF00561"/>
    </source>
</evidence>
<dbReference type="PANTHER" id="PTHR10992:SF1083">
    <property type="entry name" value="METHYLESTERASE 1"/>
    <property type="match status" value="1"/>
</dbReference>
<keyword evidence="1 3" id="KW-0378">Hydrolase</keyword>
<dbReference type="Gene3D" id="3.40.50.1820">
    <property type="entry name" value="alpha/beta hydrolase"/>
    <property type="match status" value="1"/>
</dbReference>
<evidence type="ECO:0000256" key="1">
    <source>
        <dbReference type="ARBA" id="ARBA00022801"/>
    </source>
</evidence>
<dbReference type="Pfam" id="PF00561">
    <property type="entry name" value="Abhydrolase_1"/>
    <property type="match status" value="1"/>
</dbReference>
<dbReference type="EC" id="3.1.1.78" evidence="3"/>
<dbReference type="EMBL" id="GHES01006234">
    <property type="protein sequence ID" value="MPA36793.1"/>
    <property type="molecule type" value="Transcribed_RNA"/>
</dbReference>
<evidence type="ECO:0000313" key="3">
    <source>
        <dbReference type="EMBL" id="MPA36793.1"/>
    </source>
</evidence>
<accession>A0A5B6Z0N3</accession>
<gene>
    <name evidence="3" type="ORF">Din_006234</name>
</gene>
<dbReference type="InterPro" id="IPR000073">
    <property type="entry name" value="AB_hydrolase_1"/>
</dbReference>
<name>A0A5B6Z0N3_DAVIN</name>
<sequence>MLERIRMLYIYTHTHHETKQELLKMEMSKQQFKHFVLVHGACHGAWSWYKLQVRLESTGHRVTVLDLSASGINLKTLNEVRTLYDYTLPLLDFMASLPPKEKVIVVGHSLGGMNLALVMDKYPQKISVAVFLAAFMPDTTHRPSYVLEQYSERMPDGGWLDTQFSSYGSPSKPITSMFFGPKFMSDKLYQQCSAEDLALGMSLIRPGSFFVEDLSKEQNLTDEGYGSVTRVYVECSEDKGIPEEFRHWMIENYPVKEVMEIKGADHMAMFSKPQELCHCLLEIAHKYT</sequence>
<dbReference type="GO" id="GO:0080031">
    <property type="term" value="F:methyl salicylate esterase activity"/>
    <property type="evidence" value="ECO:0007669"/>
    <property type="project" value="TreeGrafter"/>
</dbReference>
<feature type="domain" description="AB hydrolase-1" evidence="2">
    <location>
        <begin position="34"/>
        <end position="273"/>
    </location>
</feature>
<dbReference type="PANTHER" id="PTHR10992">
    <property type="entry name" value="METHYLESTERASE FAMILY MEMBER"/>
    <property type="match status" value="1"/>
</dbReference>
<dbReference type="GO" id="GO:0050529">
    <property type="term" value="F:polyneuridine-aldehyde esterase activity"/>
    <property type="evidence" value="ECO:0007669"/>
    <property type="project" value="UniProtKB-EC"/>
</dbReference>